<organism evidence="2 3">
    <name type="scientific">Rhizophagus irregularis</name>
    <dbReference type="NCBI Taxonomy" id="588596"/>
    <lineage>
        <taxon>Eukaryota</taxon>
        <taxon>Fungi</taxon>
        <taxon>Fungi incertae sedis</taxon>
        <taxon>Mucoromycota</taxon>
        <taxon>Glomeromycotina</taxon>
        <taxon>Glomeromycetes</taxon>
        <taxon>Glomerales</taxon>
        <taxon>Glomeraceae</taxon>
        <taxon>Rhizophagus</taxon>
    </lineage>
</organism>
<gene>
    <name evidence="2" type="ORF">RhiirA5_442088</name>
</gene>
<reference evidence="2 3" key="2">
    <citation type="submission" date="2017-09" db="EMBL/GenBank/DDBJ databases">
        <title>Extensive intraspecific genome diversity in a model arbuscular mycorrhizal fungus.</title>
        <authorList>
            <person name="Chen E.C."/>
            <person name="Morin E."/>
            <person name="Beaudet D."/>
            <person name="Noel J."/>
            <person name="Ndikumana S."/>
            <person name="Charron P."/>
            <person name="St-Onge C."/>
            <person name="Giorgi J."/>
            <person name="Grigoriev I.V."/>
            <person name="Roux C."/>
            <person name="Martin F.M."/>
            <person name="Corradi N."/>
        </authorList>
    </citation>
    <scope>NUCLEOTIDE SEQUENCE [LARGE SCALE GENOMIC DNA]</scope>
    <source>
        <strain evidence="2 3">A5</strain>
    </source>
</reference>
<accession>A0A2N0NF79</accession>
<sequence>MSEKSQASSFRVPILKASEYPVWKERMIIFLDSVDPEYLDRIFDGPHMPTKLSVGIADEPQKMVPKEKKDYTPEDILSIGKDSK</sequence>
<evidence type="ECO:0008006" key="4">
    <source>
        <dbReference type="Google" id="ProtNLM"/>
    </source>
</evidence>
<feature type="region of interest" description="Disordered" evidence="1">
    <location>
        <begin position="63"/>
        <end position="84"/>
    </location>
</feature>
<feature type="non-terminal residue" evidence="2">
    <location>
        <position position="84"/>
    </location>
</feature>
<name>A0A2N0NF79_9GLOM</name>
<proteinExistence type="predicted"/>
<protein>
    <recommendedName>
        <fullName evidence="4">DUF4219 domain-containing protein</fullName>
    </recommendedName>
</protein>
<dbReference type="AlphaFoldDB" id="A0A2N0NF79"/>
<reference evidence="2 3" key="1">
    <citation type="submission" date="2016-04" db="EMBL/GenBank/DDBJ databases">
        <title>Genome analyses suggest a sexual origin of heterokaryosis in a supposedly ancient asexual fungus.</title>
        <authorList>
            <person name="Ropars J."/>
            <person name="Sedzielewska K."/>
            <person name="Noel J."/>
            <person name="Charron P."/>
            <person name="Farinelli L."/>
            <person name="Marton T."/>
            <person name="Kruger M."/>
            <person name="Pelin A."/>
            <person name="Brachmann A."/>
            <person name="Corradi N."/>
        </authorList>
    </citation>
    <scope>NUCLEOTIDE SEQUENCE [LARGE SCALE GENOMIC DNA]</scope>
    <source>
        <strain evidence="2 3">A5</strain>
    </source>
</reference>
<dbReference type="Proteomes" id="UP000232722">
    <property type="component" value="Unassembled WGS sequence"/>
</dbReference>
<dbReference type="EMBL" id="LLXJ01008742">
    <property type="protein sequence ID" value="PKB93188.1"/>
    <property type="molecule type" value="Genomic_DNA"/>
</dbReference>
<evidence type="ECO:0000256" key="1">
    <source>
        <dbReference type="SAM" id="MobiDB-lite"/>
    </source>
</evidence>
<evidence type="ECO:0000313" key="3">
    <source>
        <dbReference type="Proteomes" id="UP000232722"/>
    </source>
</evidence>
<feature type="compositionally biased region" description="Basic and acidic residues" evidence="1">
    <location>
        <begin position="63"/>
        <end position="72"/>
    </location>
</feature>
<comment type="caution">
    <text evidence="2">The sequence shown here is derived from an EMBL/GenBank/DDBJ whole genome shotgun (WGS) entry which is preliminary data.</text>
</comment>
<evidence type="ECO:0000313" key="2">
    <source>
        <dbReference type="EMBL" id="PKB93188.1"/>
    </source>
</evidence>